<organism evidence="3">
    <name type="scientific">hydrothermal vent metagenome</name>
    <dbReference type="NCBI Taxonomy" id="652676"/>
    <lineage>
        <taxon>unclassified sequences</taxon>
        <taxon>metagenomes</taxon>
        <taxon>ecological metagenomes</taxon>
    </lineage>
</organism>
<name>A0A3B1DLI8_9ZZZZ</name>
<feature type="domain" description="VanZ-like" evidence="2">
    <location>
        <begin position="25"/>
        <end position="129"/>
    </location>
</feature>
<reference evidence="3" key="1">
    <citation type="submission" date="2018-06" db="EMBL/GenBank/DDBJ databases">
        <authorList>
            <person name="Zhirakovskaya E."/>
        </authorList>
    </citation>
    <scope>NUCLEOTIDE SEQUENCE</scope>
</reference>
<dbReference type="EMBL" id="UOGJ01000113">
    <property type="protein sequence ID" value="VAX36924.1"/>
    <property type="molecule type" value="Genomic_DNA"/>
</dbReference>
<dbReference type="InterPro" id="IPR006976">
    <property type="entry name" value="VanZ-like"/>
</dbReference>
<feature type="transmembrane region" description="Helical" evidence="1">
    <location>
        <begin position="77"/>
        <end position="96"/>
    </location>
</feature>
<dbReference type="PANTHER" id="PTHR28008:SF1">
    <property type="entry name" value="DOMAIN PROTEIN, PUTATIVE (AFU_ORTHOLOGUE AFUA_3G10980)-RELATED"/>
    <property type="match status" value="1"/>
</dbReference>
<keyword evidence="1" id="KW-1133">Transmembrane helix</keyword>
<dbReference type="Pfam" id="PF04892">
    <property type="entry name" value="VanZ"/>
    <property type="match status" value="1"/>
</dbReference>
<feature type="transmembrane region" description="Helical" evidence="1">
    <location>
        <begin position="53"/>
        <end position="70"/>
    </location>
</feature>
<keyword evidence="1" id="KW-0472">Membrane</keyword>
<feature type="transmembrane region" description="Helical" evidence="1">
    <location>
        <begin position="20"/>
        <end position="41"/>
    </location>
</feature>
<dbReference type="AlphaFoldDB" id="A0A3B1DLI8"/>
<keyword evidence="1" id="KW-0812">Transmembrane</keyword>
<proteinExistence type="predicted"/>
<accession>A0A3B1DLI8</accession>
<dbReference type="NCBIfam" id="NF037970">
    <property type="entry name" value="vanZ_1"/>
    <property type="match status" value="1"/>
</dbReference>
<feature type="transmembrane region" description="Helical" evidence="1">
    <location>
        <begin position="108"/>
        <end position="129"/>
    </location>
</feature>
<evidence type="ECO:0000256" key="1">
    <source>
        <dbReference type="SAM" id="Phobius"/>
    </source>
</evidence>
<sequence length="135" mass="15128">MLSPAVKVKKFVLQRHKFLYVWFPVVFYSGIIFYVSSLSTISVPLSGFNFDKAVHIVEYLPFGFLLARALQHTNTNLSGKNLVGLVMVLSLVYGLSDEFHQSFVPGRQAGLLDVLADTIGGWLGGWFYIKVKVIK</sequence>
<evidence type="ECO:0000313" key="3">
    <source>
        <dbReference type="EMBL" id="VAX36924.1"/>
    </source>
</evidence>
<dbReference type="PANTHER" id="PTHR28008">
    <property type="entry name" value="DOMAIN PROTEIN, PUTATIVE (AFU_ORTHOLOGUE AFUA_3G10980)-RELATED"/>
    <property type="match status" value="1"/>
</dbReference>
<protein>
    <recommendedName>
        <fullName evidence="2">VanZ-like domain-containing protein</fullName>
    </recommendedName>
</protein>
<gene>
    <name evidence="3" type="ORF">MNBD_UNCLBAC01-1826</name>
</gene>
<evidence type="ECO:0000259" key="2">
    <source>
        <dbReference type="Pfam" id="PF04892"/>
    </source>
</evidence>